<accession>A0A9J7BJT3</accession>
<evidence type="ECO:0000313" key="2">
    <source>
        <dbReference type="Proteomes" id="UP001059380"/>
    </source>
</evidence>
<reference evidence="1" key="1">
    <citation type="submission" date="2021-04" db="EMBL/GenBank/DDBJ databases">
        <title>Phylogenetic analysis of Acidobacteriaceae.</title>
        <authorList>
            <person name="Qiu L."/>
            <person name="Zhang Q."/>
        </authorList>
    </citation>
    <scope>NUCLEOTIDE SEQUENCE</scope>
    <source>
        <strain evidence="1">DSM 25168</strain>
    </source>
</reference>
<dbReference type="Proteomes" id="UP001059380">
    <property type="component" value="Chromosome"/>
</dbReference>
<name>A0A9J7BJT3_9BACT</name>
<sequence length="63" mass="7015">MRMPRVRDRVRVEGHDEVFVVAYVNEGSGWADLACVERVGFLTQVPLPLISLADEDGSAREVT</sequence>
<gene>
    <name evidence="1" type="ORF">MOP44_19800</name>
</gene>
<protein>
    <submittedName>
        <fullName evidence="1">Uncharacterized protein</fullName>
    </submittedName>
</protein>
<keyword evidence="2" id="KW-1185">Reference proteome</keyword>
<dbReference type="RefSeq" id="WP_260792033.1">
    <property type="nucleotide sequence ID" value="NZ_CP093313.1"/>
</dbReference>
<proteinExistence type="predicted"/>
<dbReference type="AlphaFoldDB" id="A0A9J7BJT3"/>
<evidence type="ECO:0000313" key="1">
    <source>
        <dbReference type="EMBL" id="UWZ82803.1"/>
    </source>
</evidence>
<dbReference type="EMBL" id="CP093313">
    <property type="protein sequence ID" value="UWZ82803.1"/>
    <property type="molecule type" value="Genomic_DNA"/>
</dbReference>
<organism evidence="1 2">
    <name type="scientific">Occallatibacter riparius</name>
    <dbReference type="NCBI Taxonomy" id="1002689"/>
    <lineage>
        <taxon>Bacteria</taxon>
        <taxon>Pseudomonadati</taxon>
        <taxon>Acidobacteriota</taxon>
        <taxon>Terriglobia</taxon>
        <taxon>Terriglobales</taxon>
        <taxon>Acidobacteriaceae</taxon>
        <taxon>Occallatibacter</taxon>
    </lineage>
</organism>
<dbReference type="KEGG" id="orp:MOP44_19800"/>